<keyword evidence="1 5" id="KW-0846">Cobalamin</keyword>
<feature type="binding site" evidence="5">
    <location>
        <position position="195"/>
    </location>
    <ligand>
        <name>adenosylcob(III)alamin</name>
        <dbReference type="ChEBI" id="CHEBI:18408"/>
    </ligand>
</feature>
<dbReference type="OrthoDB" id="114248at2"/>
<dbReference type="Gene3D" id="3.40.50.11240">
    <property type="entry name" value="Ethanolamine ammonia-lyase light chain (EutC)"/>
    <property type="match status" value="1"/>
</dbReference>
<organism evidence="6 7">
    <name type="scientific">Salipiger mucosus DSM 16094</name>
    <dbReference type="NCBI Taxonomy" id="1123237"/>
    <lineage>
        <taxon>Bacteria</taxon>
        <taxon>Pseudomonadati</taxon>
        <taxon>Pseudomonadota</taxon>
        <taxon>Alphaproteobacteria</taxon>
        <taxon>Rhodobacterales</taxon>
        <taxon>Roseobacteraceae</taxon>
        <taxon>Salipiger</taxon>
    </lineage>
</organism>
<keyword evidence="2 5" id="KW-0456">Lyase</keyword>
<feature type="binding site" evidence="5">
    <location>
        <position position="145"/>
    </location>
    <ligand>
        <name>adenosylcob(III)alamin</name>
        <dbReference type="ChEBI" id="CHEBI:18408"/>
    </ligand>
</feature>
<dbReference type="EMBL" id="APVH01000005">
    <property type="protein sequence ID" value="EPX86011.1"/>
    <property type="molecule type" value="Genomic_DNA"/>
</dbReference>
<evidence type="ECO:0000313" key="7">
    <source>
        <dbReference type="Proteomes" id="UP000015347"/>
    </source>
</evidence>
<dbReference type="Pfam" id="PF05985">
    <property type="entry name" value="EutC"/>
    <property type="match status" value="1"/>
</dbReference>
<dbReference type="InterPro" id="IPR042251">
    <property type="entry name" value="EutC_C"/>
</dbReference>
<dbReference type="PANTHER" id="PTHR39330">
    <property type="entry name" value="ETHANOLAMINE AMMONIA-LYASE LIGHT CHAIN"/>
    <property type="match status" value="1"/>
</dbReference>
<dbReference type="GO" id="GO:0046336">
    <property type="term" value="P:ethanolamine catabolic process"/>
    <property type="evidence" value="ECO:0007669"/>
    <property type="project" value="UniProtKB-UniRule"/>
</dbReference>
<comment type="subcellular location">
    <subcellularLocation>
        <location evidence="5">Bacterial microcompartment</location>
    </subcellularLocation>
</comment>
<name>S9QXB9_9RHOB</name>
<comment type="cofactor">
    <cofactor evidence="5">
        <name>adenosylcob(III)alamin</name>
        <dbReference type="ChEBI" id="CHEBI:18408"/>
    </cofactor>
    <text evidence="5">Binds between the large and small subunits.</text>
</comment>
<dbReference type="GO" id="GO:0008851">
    <property type="term" value="F:ethanolamine ammonia-lyase activity"/>
    <property type="evidence" value="ECO:0007669"/>
    <property type="project" value="UniProtKB-UniRule"/>
</dbReference>
<dbReference type="HAMAP" id="MF_00601">
    <property type="entry name" value="EutC"/>
    <property type="match status" value="1"/>
</dbReference>
<comment type="catalytic activity">
    <reaction evidence="5">
        <text>ethanolamine = acetaldehyde + NH4(+)</text>
        <dbReference type="Rhea" id="RHEA:15313"/>
        <dbReference type="ChEBI" id="CHEBI:15343"/>
        <dbReference type="ChEBI" id="CHEBI:28938"/>
        <dbReference type="ChEBI" id="CHEBI:57603"/>
        <dbReference type="EC" id="4.3.1.7"/>
    </reaction>
</comment>
<sequence length="247" mass="26165">MSAGLQERLAALAAMTPSRVRLDAQARPLPMGHLLSFQEDHAAARDAIFTAPDWGALRTALDCPAPLLRSRARDRASYLRRPDLGRRLSHDSAVARTEPRLAVVIADGLSPPAVMANAARLMECLRAQCPESREAPVFLAEQARVALGDEIGEAAGAEMVLMLIGERPGLSVSDSLGAYLTWAPRIGTRDSARNCVSNIHAYGGLSHEAAAARIAWLIEQAFALGATGIALKDTSAAQPSVLGEAQS</sequence>
<evidence type="ECO:0000256" key="5">
    <source>
        <dbReference type="HAMAP-Rule" id="MF_00601"/>
    </source>
</evidence>
<comment type="pathway">
    <text evidence="5">Amine and polyamine degradation; ethanolamine degradation.</text>
</comment>
<dbReference type="UniPathway" id="UPA00560"/>
<evidence type="ECO:0000256" key="1">
    <source>
        <dbReference type="ARBA" id="ARBA00022628"/>
    </source>
</evidence>
<gene>
    <name evidence="5" type="primary">eutC</name>
    <name evidence="6" type="ORF">Salmuc_00827</name>
</gene>
<dbReference type="PIRSF" id="PIRSF018982">
    <property type="entry name" value="EutC"/>
    <property type="match status" value="1"/>
</dbReference>
<dbReference type="GO" id="GO:0006520">
    <property type="term" value="P:amino acid metabolic process"/>
    <property type="evidence" value="ECO:0007669"/>
    <property type="project" value="InterPro"/>
</dbReference>
<dbReference type="GO" id="GO:0031419">
    <property type="term" value="F:cobalamin binding"/>
    <property type="evidence" value="ECO:0007669"/>
    <property type="project" value="UniProtKB-UniRule"/>
</dbReference>
<dbReference type="GO" id="GO:0031471">
    <property type="term" value="C:ethanolamine degradation polyhedral organelle"/>
    <property type="evidence" value="ECO:0007669"/>
    <property type="project" value="UniProtKB-UniRule"/>
</dbReference>
<feature type="binding site" evidence="5">
    <location>
        <position position="166"/>
    </location>
    <ligand>
        <name>adenosylcob(III)alamin</name>
        <dbReference type="ChEBI" id="CHEBI:18408"/>
    </ligand>
</feature>
<comment type="similarity">
    <text evidence="5">Belongs to the EutC family.</text>
</comment>
<dbReference type="EC" id="4.3.1.7" evidence="5"/>
<evidence type="ECO:0000313" key="6">
    <source>
        <dbReference type="EMBL" id="EPX86011.1"/>
    </source>
</evidence>
<comment type="function">
    <text evidence="5">Catalyzes the deamination of various vicinal amino-alcohols to oxo compounds. Allows this organism to utilize ethanolamine as the sole source of nitrogen and carbon in the presence of external vitamin B12.</text>
</comment>
<dbReference type="Proteomes" id="UP000015347">
    <property type="component" value="Unassembled WGS sequence"/>
</dbReference>
<dbReference type="NCBIfam" id="NF003971">
    <property type="entry name" value="PRK05465.1"/>
    <property type="match status" value="1"/>
</dbReference>
<dbReference type="RefSeq" id="WP_020040795.1">
    <property type="nucleotide sequence ID" value="NZ_KE557273.1"/>
</dbReference>
<dbReference type="InterPro" id="IPR009246">
    <property type="entry name" value="EutC"/>
</dbReference>
<keyword evidence="3 5" id="KW-0170">Cobalt</keyword>
<dbReference type="Gene3D" id="1.10.30.40">
    <property type="entry name" value="Ethanolamine ammonia-lyase light chain (EutC), N-terminal domain"/>
    <property type="match status" value="1"/>
</dbReference>
<dbReference type="InterPro" id="IPR042255">
    <property type="entry name" value="EutC_N"/>
</dbReference>
<comment type="caution">
    <text evidence="6">The sequence shown here is derived from an EMBL/GenBank/DDBJ whole genome shotgun (WGS) entry which is preliminary data.</text>
</comment>
<keyword evidence="7" id="KW-1185">Reference proteome</keyword>
<protein>
    <recommendedName>
        <fullName evidence="5">Ethanolamine ammonia-lyase small subunit</fullName>
        <shortName evidence="5">EAL small subunit</shortName>
        <ecNumber evidence="5">4.3.1.7</ecNumber>
    </recommendedName>
</protein>
<comment type="subunit">
    <text evidence="5">The basic unit is a heterodimer which dimerizes to form tetramers. The heterotetramers trimerize; 6 large subunits form a core ring with 6 small subunits projecting outwards.</text>
</comment>
<evidence type="ECO:0000256" key="2">
    <source>
        <dbReference type="ARBA" id="ARBA00023239"/>
    </source>
</evidence>
<proteinExistence type="inferred from homology"/>
<dbReference type="PANTHER" id="PTHR39330:SF1">
    <property type="entry name" value="ETHANOLAMINE AMMONIA-LYASE SMALL SUBUNIT"/>
    <property type="match status" value="1"/>
</dbReference>
<dbReference type="eggNOG" id="COG4302">
    <property type="taxonomic scope" value="Bacteria"/>
</dbReference>
<dbReference type="STRING" id="1123237.Salmuc_00827"/>
<dbReference type="HOGENOM" id="CLU_068224_1_0_5"/>
<dbReference type="AlphaFoldDB" id="S9QXB9"/>
<keyword evidence="4 5" id="KW-1283">Bacterial microcompartment</keyword>
<accession>S9QXB9</accession>
<reference evidence="7" key="1">
    <citation type="journal article" date="2014" name="Stand. Genomic Sci.">
        <title>Genome sequence of the exopolysaccharide-producing Salipiger mucosus type strain (DSM 16094(T)), a moderately halophilic member of the Roseobacter clade.</title>
        <authorList>
            <person name="Riedel T."/>
            <person name="Spring S."/>
            <person name="Fiebig A."/>
            <person name="Petersen J."/>
            <person name="Kyrpides N.C."/>
            <person name="Goker M."/>
            <person name="Klenk H.P."/>
        </authorList>
    </citation>
    <scope>NUCLEOTIDE SEQUENCE [LARGE SCALE GENOMIC DNA]</scope>
    <source>
        <strain evidence="7">DSM 16094</strain>
    </source>
</reference>
<evidence type="ECO:0000256" key="4">
    <source>
        <dbReference type="ARBA" id="ARBA00024446"/>
    </source>
</evidence>
<dbReference type="GO" id="GO:0009350">
    <property type="term" value="C:ethanolamine ammonia-lyase complex"/>
    <property type="evidence" value="ECO:0007669"/>
    <property type="project" value="UniProtKB-UniRule"/>
</dbReference>
<evidence type="ECO:0000256" key="3">
    <source>
        <dbReference type="ARBA" id="ARBA00023285"/>
    </source>
</evidence>